<dbReference type="EMBL" id="JALNTZ010000002">
    <property type="protein sequence ID" value="KAJ3663133.1"/>
    <property type="molecule type" value="Genomic_DNA"/>
</dbReference>
<organism evidence="1 2">
    <name type="scientific">Zophobas morio</name>
    <dbReference type="NCBI Taxonomy" id="2755281"/>
    <lineage>
        <taxon>Eukaryota</taxon>
        <taxon>Metazoa</taxon>
        <taxon>Ecdysozoa</taxon>
        <taxon>Arthropoda</taxon>
        <taxon>Hexapoda</taxon>
        <taxon>Insecta</taxon>
        <taxon>Pterygota</taxon>
        <taxon>Neoptera</taxon>
        <taxon>Endopterygota</taxon>
        <taxon>Coleoptera</taxon>
        <taxon>Polyphaga</taxon>
        <taxon>Cucujiformia</taxon>
        <taxon>Tenebrionidae</taxon>
        <taxon>Zophobas</taxon>
    </lineage>
</organism>
<dbReference type="Proteomes" id="UP001168821">
    <property type="component" value="Unassembled WGS sequence"/>
</dbReference>
<keyword evidence="2" id="KW-1185">Reference proteome</keyword>
<dbReference type="AlphaFoldDB" id="A0AA38IRY9"/>
<reference evidence="1" key="1">
    <citation type="journal article" date="2023" name="G3 (Bethesda)">
        <title>Whole genome assemblies of Zophobas morio and Tenebrio molitor.</title>
        <authorList>
            <person name="Kaur S."/>
            <person name="Stinson S.A."/>
            <person name="diCenzo G.C."/>
        </authorList>
    </citation>
    <scope>NUCLEOTIDE SEQUENCE</scope>
    <source>
        <strain evidence="1">QUZm001</strain>
    </source>
</reference>
<evidence type="ECO:0000313" key="1">
    <source>
        <dbReference type="EMBL" id="KAJ3663133.1"/>
    </source>
</evidence>
<evidence type="ECO:0000313" key="2">
    <source>
        <dbReference type="Proteomes" id="UP001168821"/>
    </source>
</evidence>
<name>A0AA38IRY9_9CUCU</name>
<proteinExistence type="predicted"/>
<sequence>MYATCVAYSCVREEMFSARSEWAASIDRGREAAATCRAGGGGVFALITNSVCVSRWRNCSIKRLSLSGRRQHQIPAVPAGAWTDGGGFGPAATVCVDRYRLEHAPHVPLSGTGLTRYE</sequence>
<accession>A0AA38IRY9</accession>
<comment type="caution">
    <text evidence="1">The sequence shown here is derived from an EMBL/GenBank/DDBJ whole genome shotgun (WGS) entry which is preliminary data.</text>
</comment>
<gene>
    <name evidence="1" type="ORF">Zmor_007442</name>
</gene>
<protein>
    <submittedName>
        <fullName evidence="1">Uncharacterized protein</fullName>
    </submittedName>
</protein>